<proteinExistence type="predicted"/>
<organism evidence="2 3">
    <name type="scientific">Euplotes crassus</name>
    <dbReference type="NCBI Taxonomy" id="5936"/>
    <lineage>
        <taxon>Eukaryota</taxon>
        <taxon>Sar</taxon>
        <taxon>Alveolata</taxon>
        <taxon>Ciliophora</taxon>
        <taxon>Intramacronucleata</taxon>
        <taxon>Spirotrichea</taxon>
        <taxon>Hypotrichia</taxon>
        <taxon>Euplotida</taxon>
        <taxon>Euplotidae</taxon>
        <taxon>Moneuplotes</taxon>
    </lineage>
</organism>
<dbReference type="EMBL" id="CAMPGE010001748">
    <property type="protein sequence ID" value="CAI2360548.1"/>
    <property type="molecule type" value="Genomic_DNA"/>
</dbReference>
<feature type="region of interest" description="Disordered" evidence="1">
    <location>
        <begin position="244"/>
        <end position="287"/>
    </location>
</feature>
<dbReference type="AlphaFoldDB" id="A0AAD1U7Z2"/>
<feature type="compositionally biased region" description="Polar residues" evidence="1">
    <location>
        <begin position="263"/>
        <end position="272"/>
    </location>
</feature>
<feature type="compositionally biased region" description="Basic and acidic residues" evidence="1">
    <location>
        <begin position="252"/>
        <end position="261"/>
    </location>
</feature>
<gene>
    <name evidence="2" type="ORF">ECRASSUSDP1_LOCUS1852</name>
</gene>
<dbReference type="Proteomes" id="UP001295684">
    <property type="component" value="Unassembled WGS sequence"/>
</dbReference>
<evidence type="ECO:0000313" key="3">
    <source>
        <dbReference type="Proteomes" id="UP001295684"/>
    </source>
</evidence>
<protein>
    <submittedName>
        <fullName evidence="2">Uncharacterized protein</fullName>
    </submittedName>
</protein>
<comment type="caution">
    <text evidence="2">The sequence shown here is derived from an EMBL/GenBank/DDBJ whole genome shotgun (WGS) entry which is preliminary data.</text>
</comment>
<accession>A0AAD1U7Z2</accession>
<feature type="region of interest" description="Disordered" evidence="1">
    <location>
        <begin position="151"/>
        <end position="189"/>
    </location>
</feature>
<reference evidence="2" key="1">
    <citation type="submission" date="2023-07" db="EMBL/GenBank/DDBJ databases">
        <authorList>
            <consortium name="AG Swart"/>
            <person name="Singh M."/>
            <person name="Singh A."/>
            <person name="Seah K."/>
            <person name="Emmerich C."/>
        </authorList>
    </citation>
    <scope>NUCLEOTIDE SEQUENCE</scope>
    <source>
        <strain evidence="2">DP1</strain>
    </source>
</reference>
<name>A0AAD1U7Z2_EUPCR</name>
<feature type="compositionally biased region" description="Polar residues" evidence="1">
    <location>
        <begin position="151"/>
        <end position="163"/>
    </location>
</feature>
<sequence>MYTDFNQNYQTVIKNHGMSGASEGQKSFIQIKDLGETSQNQNNSRIPQGYGELLHTPMAVAQALNQGKMINISTIDSSIQQAQVNLNQQLILIKVLENAKTQALQEEMIRNVAASDAYSLIPKGANIFAPKPMHAKVESGRIGRSRSMYVTNNPLKTEGSSGEKSVVSDKPSEEVSQASGNKEVSEAGANRKRMNVFKCPHKDRKHYAKNMWRNKKATACPHTDRQNYAKGKCQNCYLNDYHKNKRKQKKKALLDEQEKKSRTISMETSNTEGIKENEVLASAGKTQ</sequence>
<evidence type="ECO:0000256" key="1">
    <source>
        <dbReference type="SAM" id="MobiDB-lite"/>
    </source>
</evidence>
<evidence type="ECO:0000313" key="2">
    <source>
        <dbReference type="EMBL" id="CAI2360548.1"/>
    </source>
</evidence>
<keyword evidence="3" id="KW-1185">Reference proteome</keyword>